<reference evidence="11 12" key="1">
    <citation type="submission" date="2016-07" db="EMBL/GenBank/DDBJ databases">
        <title>Pervasive Adenine N6-methylation of Active Genes in Fungi.</title>
        <authorList>
            <consortium name="DOE Joint Genome Institute"/>
            <person name="Mondo S.J."/>
            <person name="Dannebaum R.O."/>
            <person name="Kuo R.C."/>
            <person name="Labutti K."/>
            <person name="Haridas S."/>
            <person name="Kuo A."/>
            <person name="Salamov A."/>
            <person name="Ahrendt S.R."/>
            <person name="Lipzen A."/>
            <person name="Sullivan W."/>
            <person name="Andreopoulos W.B."/>
            <person name="Clum A."/>
            <person name="Lindquist E."/>
            <person name="Daum C."/>
            <person name="Ramamoorthy G.K."/>
            <person name="Gryganskyi A."/>
            <person name="Culley D."/>
            <person name="Magnuson J.K."/>
            <person name="James T.Y."/>
            <person name="O'Malley M.A."/>
            <person name="Stajich J.E."/>
            <person name="Spatafora J.W."/>
            <person name="Visel A."/>
            <person name="Grigoriev I.V."/>
        </authorList>
    </citation>
    <scope>NUCLEOTIDE SEQUENCE [LARGE SCALE GENOMIC DNA]</scope>
    <source>
        <strain evidence="11 12">12-1054</strain>
    </source>
</reference>
<evidence type="ECO:0000256" key="3">
    <source>
        <dbReference type="ARBA" id="ARBA00022448"/>
    </source>
</evidence>
<feature type="transmembrane region" description="Helical" evidence="9">
    <location>
        <begin position="40"/>
        <end position="63"/>
    </location>
</feature>
<evidence type="ECO:0000256" key="1">
    <source>
        <dbReference type="ARBA" id="ARBA00004128"/>
    </source>
</evidence>
<evidence type="ECO:0000256" key="8">
    <source>
        <dbReference type="ARBA" id="ARBA00023136"/>
    </source>
</evidence>
<feature type="transmembrane region" description="Helical" evidence="9">
    <location>
        <begin position="281"/>
        <end position="298"/>
    </location>
</feature>
<feature type="transmembrane region" description="Helical" evidence="9">
    <location>
        <begin position="381"/>
        <end position="403"/>
    </location>
</feature>
<protein>
    <submittedName>
        <fullName evidence="11">Amino acid transporter</fullName>
    </submittedName>
</protein>
<feature type="transmembrane region" description="Helical" evidence="9">
    <location>
        <begin position="357"/>
        <end position="375"/>
    </location>
</feature>
<sequence length="476" mass="52225">MPSDIRKHVGSASFSSSFINLANTIIGAGVLAMPHAMATLGIFGGILVITFAGMTSGFGLYLLTRCAKYVEDGRASFFQLSRRTYPSAAIFFDLAIALKTFGVAVSYLIIISNLMPQIIHAAVPSAKDSDFLMDRRFWLTVFMIIIVPLSFLRRLDSLKYTSVVSLFAIGYLVLLVVGHWITGDTLPDRGLVKLFEWKGFVKFLNALPVFVFAFTCHQNILSIVNEIEDTSQRQINGVVATSIGGSWAVYLLVAITGYLSYGDKVNGNIVSMYPNSISANIGRTAIVVLILFSYPLQAHPCRASLDKIIVSAGRAMHLLNEKLPVSRTISRHSSSVNLRGMRQEPEAQEEHISDLRWTLLTTFILIATYMVAFAVSSLEVVLSYVGATGSTAISFILPGLFYWRITGDSEDYLNVASDEQAERDTEGDGESAVWSQSEKQRRYTRYGAAALGIYGVVFMVVCLTLNIVGSARHSGH</sequence>
<name>A0A1Y2FHW3_PROLT</name>
<feature type="transmembrane region" description="Helical" evidence="9">
    <location>
        <begin position="236"/>
        <end position="261"/>
    </location>
</feature>
<dbReference type="Proteomes" id="UP000193685">
    <property type="component" value="Unassembled WGS sequence"/>
</dbReference>
<keyword evidence="4" id="KW-0926">Vacuole</keyword>
<feature type="transmembrane region" description="Helical" evidence="9">
    <location>
        <begin position="203"/>
        <end position="224"/>
    </location>
</feature>
<evidence type="ECO:0000256" key="7">
    <source>
        <dbReference type="ARBA" id="ARBA00022989"/>
    </source>
</evidence>
<proteinExistence type="inferred from homology"/>
<dbReference type="GO" id="GO:0005313">
    <property type="term" value="F:L-glutamate transmembrane transporter activity"/>
    <property type="evidence" value="ECO:0007669"/>
    <property type="project" value="TreeGrafter"/>
</dbReference>
<dbReference type="GO" id="GO:0015189">
    <property type="term" value="F:L-lysine transmembrane transporter activity"/>
    <property type="evidence" value="ECO:0007669"/>
    <property type="project" value="TreeGrafter"/>
</dbReference>
<dbReference type="GO" id="GO:0005302">
    <property type="term" value="F:L-tyrosine transmembrane transporter activity"/>
    <property type="evidence" value="ECO:0007669"/>
    <property type="project" value="TreeGrafter"/>
</dbReference>
<comment type="subcellular location">
    <subcellularLocation>
        <location evidence="1">Vacuole membrane</location>
        <topology evidence="1">Multi-pass membrane protein</topology>
    </subcellularLocation>
</comment>
<keyword evidence="7 9" id="KW-1133">Transmembrane helix</keyword>
<keyword evidence="3" id="KW-0813">Transport</keyword>
<dbReference type="AlphaFoldDB" id="A0A1Y2FHW3"/>
<keyword evidence="6" id="KW-0029">Amino-acid transport</keyword>
<evidence type="ECO:0000256" key="5">
    <source>
        <dbReference type="ARBA" id="ARBA00022692"/>
    </source>
</evidence>
<dbReference type="GO" id="GO:0015194">
    <property type="term" value="F:L-serine transmembrane transporter activity"/>
    <property type="evidence" value="ECO:0007669"/>
    <property type="project" value="TreeGrafter"/>
</dbReference>
<keyword evidence="8 9" id="KW-0472">Membrane</keyword>
<dbReference type="PANTHER" id="PTHR22950:SF678">
    <property type="entry name" value="VACUOLAR AMINO ACID TRANSPORTER 5-RELATED"/>
    <property type="match status" value="1"/>
</dbReference>
<evidence type="ECO:0000256" key="6">
    <source>
        <dbReference type="ARBA" id="ARBA00022970"/>
    </source>
</evidence>
<feature type="transmembrane region" description="Helical" evidence="9">
    <location>
        <begin position="84"/>
        <end position="115"/>
    </location>
</feature>
<evidence type="ECO:0000313" key="11">
    <source>
        <dbReference type="EMBL" id="ORY83197.1"/>
    </source>
</evidence>
<comment type="similarity">
    <text evidence="2">Belongs to the amino acid/polyamine transporter 2 family.</text>
</comment>
<dbReference type="Pfam" id="PF01490">
    <property type="entry name" value="Aa_trans"/>
    <property type="match status" value="1"/>
</dbReference>
<evidence type="ECO:0000256" key="9">
    <source>
        <dbReference type="SAM" id="Phobius"/>
    </source>
</evidence>
<organism evidence="11 12">
    <name type="scientific">Protomyces lactucae-debilis</name>
    <dbReference type="NCBI Taxonomy" id="2754530"/>
    <lineage>
        <taxon>Eukaryota</taxon>
        <taxon>Fungi</taxon>
        <taxon>Dikarya</taxon>
        <taxon>Ascomycota</taxon>
        <taxon>Taphrinomycotina</taxon>
        <taxon>Taphrinomycetes</taxon>
        <taxon>Taphrinales</taxon>
        <taxon>Protomycetaceae</taxon>
        <taxon>Protomyces</taxon>
    </lineage>
</organism>
<dbReference type="PANTHER" id="PTHR22950">
    <property type="entry name" value="AMINO ACID TRANSPORTER"/>
    <property type="match status" value="1"/>
</dbReference>
<dbReference type="OrthoDB" id="438545at2759"/>
<evidence type="ECO:0000256" key="4">
    <source>
        <dbReference type="ARBA" id="ARBA00022554"/>
    </source>
</evidence>
<feature type="domain" description="Amino acid transporter transmembrane" evidence="10">
    <location>
        <begin position="12"/>
        <end position="409"/>
    </location>
</feature>
<dbReference type="EMBL" id="MCFI01000008">
    <property type="protein sequence ID" value="ORY83197.1"/>
    <property type="molecule type" value="Genomic_DNA"/>
</dbReference>
<evidence type="ECO:0000256" key="2">
    <source>
        <dbReference type="ARBA" id="ARBA00008066"/>
    </source>
</evidence>
<evidence type="ECO:0000259" key="10">
    <source>
        <dbReference type="Pfam" id="PF01490"/>
    </source>
</evidence>
<comment type="caution">
    <text evidence="11">The sequence shown here is derived from an EMBL/GenBank/DDBJ whole genome shotgun (WGS) entry which is preliminary data.</text>
</comment>
<accession>A0A1Y2FHW3</accession>
<dbReference type="GeneID" id="63784311"/>
<dbReference type="GO" id="GO:0061459">
    <property type="term" value="F:L-arginine transmembrane transporter activity"/>
    <property type="evidence" value="ECO:0007669"/>
    <property type="project" value="TreeGrafter"/>
</dbReference>
<dbReference type="GO" id="GO:0005290">
    <property type="term" value="F:L-histidine transmembrane transporter activity"/>
    <property type="evidence" value="ECO:0007669"/>
    <property type="project" value="TreeGrafter"/>
</dbReference>
<dbReference type="GO" id="GO:0000329">
    <property type="term" value="C:fungal-type vacuole membrane"/>
    <property type="evidence" value="ECO:0007669"/>
    <property type="project" value="TreeGrafter"/>
</dbReference>
<keyword evidence="5 9" id="KW-0812">Transmembrane</keyword>
<feature type="transmembrane region" description="Helical" evidence="9">
    <location>
        <begin position="135"/>
        <end position="152"/>
    </location>
</feature>
<feature type="transmembrane region" description="Helical" evidence="9">
    <location>
        <begin position="12"/>
        <end position="34"/>
    </location>
</feature>
<gene>
    <name evidence="11" type="ORF">BCR37DRAFT_346691</name>
</gene>
<dbReference type="RefSeq" id="XP_040725778.1">
    <property type="nucleotide sequence ID" value="XM_040867712.1"/>
</dbReference>
<feature type="transmembrane region" description="Helical" evidence="9">
    <location>
        <begin position="164"/>
        <end position="183"/>
    </location>
</feature>
<evidence type="ECO:0000313" key="12">
    <source>
        <dbReference type="Proteomes" id="UP000193685"/>
    </source>
</evidence>
<dbReference type="STRING" id="56484.A0A1Y2FHW3"/>
<feature type="transmembrane region" description="Helical" evidence="9">
    <location>
        <begin position="446"/>
        <end position="468"/>
    </location>
</feature>
<dbReference type="OMA" id="DSIHHQR"/>
<dbReference type="InterPro" id="IPR013057">
    <property type="entry name" value="AA_transpt_TM"/>
</dbReference>
<keyword evidence="12" id="KW-1185">Reference proteome</keyword>